<feature type="compositionally biased region" description="Low complexity" evidence="9">
    <location>
        <begin position="174"/>
        <end position="186"/>
    </location>
</feature>
<dbReference type="PANTHER" id="PTHR10015:SF427">
    <property type="entry name" value="HEAT SHOCK FACTOR PROTEIN"/>
    <property type="match status" value="1"/>
</dbReference>
<feature type="compositionally biased region" description="Polar residues" evidence="9">
    <location>
        <begin position="643"/>
        <end position="668"/>
    </location>
</feature>
<evidence type="ECO:0000313" key="11">
    <source>
        <dbReference type="EMBL" id="CAA7265168.1"/>
    </source>
</evidence>
<dbReference type="Proteomes" id="UP000467700">
    <property type="component" value="Unassembled WGS sequence"/>
</dbReference>
<evidence type="ECO:0000256" key="4">
    <source>
        <dbReference type="ARBA" id="ARBA00023125"/>
    </source>
</evidence>
<dbReference type="Gene3D" id="1.10.10.10">
    <property type="entry name" value="Winged helix-like DNA-binding domain superfamily/Winged helix DNA-binding domain"/>
    <property type="match status" value="1"/>
</dbReference>
<evidence type="ECO:0000259" key="10">
    <source>
        <dbReference type="PROSITE" id="PS00434"/>
    </source>
</evidence>
<feature type="compositionally biased region" description="Low complexity" evidence="9">
    <location>
        <begin position="497"/>
        <end position="513"/>
    </location>
</feature>
<evidence type="ECO:0000256" key="7">
    <source>
        <dbReference type="ARBA" id="ARBA00062171"/>
    </source>
</evidence>
<evidence type="ECO:0000256" key="6">
    <source>
        <dbReference type="ARBA" id="ARBA00023242"/>
    </source>
</evidence>
<dbReference type="OrthoDB" id="60033at2759"/>
<evidence type="ECO:0000313" key="12">
    <source>
        <dbReference type="Proteomes" id="UP000467700"/>
    </source>
</evidence>
<feature type="compositionally biased region" description="Polar residues" evidence="9">
    <location>
        <begin position="154"/>
        <end position="163"/>
    </location>
</feature>
<dbReference type="FunFam" id="1.10.10.10:FF:000027">
    <property type="entry name" value="Heat shock transcription factor 1"/>
    <property type="match status" value="1"/>
</dbReference>
<feature type="compositionally biased region" description="Basic residues" evidence="9">
    <location>
        <begin position="9"/>
        <end position="19"/>
    </location>
</feature>
<dbReference type="PROSITE" id="PS00434">
    <property type="entry name" value="HSF_DOMAIN"/>
    <property type="match status" value="1"/>
</dbReference>
<feature type="region of interest" description="Disordered" evidence="9">
    <location>
        <begin position="442"/>
        <end position="547"/>
    </location>
</feature>
<keyword evidence="5" id="KW-0804">Transcription</keyword>
<feature type="compositionally biased region" description="Low complexity" evidence="9">
    <location>
        <begin position="72"/>
        <end position="85"/>
    </location>
</feature>
<accession>A0A8S0W6V6</accession>
<feature type="compositionally biased region" description="Polar residues" evidence="9">
    <location>
        <begin position="454"/>
        <end position="466"/>
    </location>
</feature>
<feature type="domain" description="HSF-type DNA-binding" evidence="10">
    <location>
        <begin position="288"/>
        <end position="312"/>
    </location>
</feature>
<evidence type="ECO:0000256" key="9">
    <source>
        <dbReference type="SAM" id="MobiDB-lite"/>
    </source>
</evidence>
<dbReference type="SMART" id="SM00415">
    <property type="entry name" value="HSF"/>
    <property type="match status" value="1"/>
</dbReference>
<dbReference type="PANTHER" id="PTHR10015">
    <property type="entry name" value="HEAT SHOCK TRANSCRIPTION FACTOR"/>
    <property type="match status" value="1"/>
</dbReference>
<dbReference type="GO" id="GO:0003700">
    <property type="term" value="F:DNA-binding transcription factor activity"/>
    <property type="evidence" value="ECO:0007669"/>
    <property type="project" value="InterPro"/>
</dbReference>
<comment type="caution">
    <text evidence="11">The sequence shown here is derived from an EMBL/GenBank/DDBJ whole genome shotgun (WGS) entry which is preliminary data.</text>
</comment>
<dbReference type="InterPro" id="IPR036390">
    <property type="entry name" value="WH_DNA-bd_sf"/>
</dbReference>
<dbReference type="Pfam" id="PF00447">
    <property type="entry name" value="HSF_DNA-bind"/>
    <property type="match status" value="1"/>
</dbReference>
<feature type="region of interest" description="Disordered" evidence="9">
    <location>
        <begin position="207"/>
        <end position="227"/>
    </location>
</feature>
<dbReference type="InterPro" id="IPR036388">
    <property type="entry name" value="WH-like_DNA-bd_sf"/>
</dbReference>
<reference evidence="11 12" key="1">
    <citation type="submission" date="2020-01" db="EMBL/GenBank/DDBJ databases">
        <authorList>
            <person name="Gupta K D."/>
        </authorList>
    </citation>
    <scope>NUCLEOTIDE SEQUENCE [LARGE SCALE GENOMIC DNA]</scope>
</reference>
<name>A0A8S0W6V6_CYCAE</name>
<dbReference type="GO" id="GO:0005634">
    <property type="term" value="C:nucleus"/>
    <property type="evidence" value="ECO:0007669"/>
    <property type="project" value="UniProtKB-SubCell"/>
</dbReference>
<proteinExistence type="inferred from homology"/>
<keyword evidence="4" id="KW-0238">DNA-binding</keyword>
<feature type="region of interest" description="Disordered" evidence="9">
    <location>
        <begin position="1"/>
        <end position="26"/>
    </location>
</feature>
<evidence type="ECO:0000256" key="8">
    <source>
        <dbReference type="RuleBase" id="RU004020"/>
    </source>
</evidence>
<dbReference type="InterPro" id="IPR000232">
    <property type="entry name" value="HSF_DNA-bd"/>
</dbReference>
<comment type="subcellular location">
    <subcellularLocation>
        <location evidence="1">Nucleus</location>
    </subcellularLocation>
</comment>
<comment type="subunit">
    <text evidence="7">Homotrimer. Homotrimerization increases the affinity of HSF1 to DNA. Interacts with transcriptional coregulator SSA1 on chromatin.</text>
</comment>
<evidence type="ECO:0000256" key="1">
    <source>
        <dbReference type="ARBA" id="ARBA00004123"/>
    </source>
</evidence>
<protein>
    <recommendedName>
        <fullName evidence="10">HSF-type DNA-binding domain-containing protein</fullName>
    </recommendedName>
</protein>
<dbReference type="GO" id="GO:0043565">
    <property type="term" value="F:sequence-specific DNA binding"/>
    <property type="evidence" value="ECO:0007669"/>
    <property type="project" value="InterPro"/>
</dbReference>
<keyword evidence="3" id="KW-0805">Transcription regulation</keyword>
<dbReference type="PRINTS" id="PR00056">
    <property type="entry name" value="HSFDOMAIN"/>
</dbReference>
<sequence>MNTTDQHYRQHPHHHHQHQQQHQQHWPPHLLHPQQHYHHQLSLNLDSLSVTSPTNLSPINPPTAAISPVTPPFQQHQHQQHPFSFDPVQQPGQQSPGHYDEHGILQQPVAAAQGTGTPYDTRRTSTAAPSRASSSGGGGGGPSSQLPRKRSFTAHPNASSTSLGSNSPGGGVGPSSASAPPSASSSGGPGAGLTVNVNVGSTLVEESIAGGGSPVDGSGSTSGAEDSFGMIGMGGSMNILGKPMATNNFVTKLYQMINDPKSAQFIAWTELGTSFVVSNVGEFSRSILGSHFKHNNFSSFVRQLNMYGFHKINRTPRAQRTSTDAQTWEFSHHKFLRGRPDLLDEIKRKALEPDPGMKHRVELPGEVAAQLNAMRDENRRVWDQLNAERRKVEKLVNVVGRLWDVVGKGFPGSVPQFPQELLESSESPNIYITSPTATSRFPPPLSMNLHAIHNLNSPSSSPTTADFPSHSHHQHPHSLSRQHSFQHVAGSNYRGESTSSTPLPSSPGSGSISMDMFDDGSCDPPPPSGRNSAKRQRLDDSSLGINVNMGSMGGVNVNGDSMSMMSSVSSPGSGPGGGLANLTVPKKSSRARSDSAPMGYAHVSSGLGSMASWSQPNGIGSGGVVGRPRSGSGMMPRGIPNIGTMTRNSNASTPLLSITTAESDLNSR</sequence>
<keyword evidence="12" id="KW-1185">Reference proteome</keyword>
<feature type="compositionally biased region" description="Basic residues" evidence="9">
    <location>
        <begin position="470"/>
        <end position="480"/>
    </location>
</feature>
<feature type="region of interest" description="Disordered" evidence="9">
    <location>
        <begin position="53"/>
        <end position="193"/>
    </location>
</feature>
<organism evidence="11 12">
    <name type="scientific">Cyclocybe aegerita</name>
    <name type="common">Black poplar mushroom</name>
    <name type="synonym">Agrocybe aegerita</name>
    <dbReference type="NCBI Taxonomy" id="1973307"/>
    <lineage>
        <taxon>Eukaryota</taxon>
        <taxon>Fungi</taxon>
        <taxon>Dikarya</taxon>
        <taxon>Basidiomycota</taxon>
        <taxon>Agaricomycotina</taxon>
        <taxon>Agaricomycetes</taxon>
        <taxon>Agaricomycetidae</taxon>
        <taxon>Agaricales</taxon>
        <taxon>Agaricineae</taxon>
        <taxon>Bolbitiaceae</taxon>
        <taxon>Cyclocybe</taxon>
    </lineage>
</organism>
<feature type="compositionally biased region" description="Low complexity" evidence="9">
    <location>
        <begin position="124"/>
        <end position="134"/>
    </location>
</feature>
<comment type="similarity">
    <text evidence="2 8">Belongs to the HSF family.</text>
</comment>
<evidence type="ECO:0000256" key="5">
    <source>
        <dbReference type="ARBA" id="ARBA00023163"/>
    </source>
</evidence>
<keyword evidence="6" id="KW-0539">Nucleus</keyword>
<dbReference type="AlphaFoldDB" id="A0A8S0W6V6"/>
<evidence type="ECO:0000256" key="2">
    <source>
        <dbReference type="ARBA" id="ARBA00006403"/>
    </source>
</evidence>
<feature type="region of interest" description="Disordered" evidence="9">
    <location>
        <begin position="627"/>
        <end position="668"/>
    </location>
</feature>
<dbReference type="SUPFAM" id="SSF46785">
    <property type="entry name" value="Winged helix' DNA-binding domain"/>
    <property type="match status" value="1"/>
</dbReference>
<gene>
    <name evidence="11" type="ORF">AAE3_LOCUS7361</name>
</gene>
<dbReference type="EMBL" id="CACVBS010000047">
    <property type="protein sequence ID" value="CAA7265168.1"/>
    <property type="molecule type" value="Genomic_DNA"/>
</dbReference>
<evidence type="ECO:0000256" key="3">
    <source>
        <dbReference type="ARBA" id="ARBA00023015"/>
    </source>
</evidence>